<name>A0A0A0DCW7_9PROT</name>
<dbReference type="OrthoDB" id="9811127at2"/>
<proteinExistence type="predicted"/>
<accession>A0A0A0DCW7</accession>
<evidence type="ECO:0000313" key="3">
    <source>
        <dbReference type="Proteomes" id="UP000029995"/>
    </source>
</evidence>
<feature type="region of interest" description="Disordered" evidence="1">
    <location>
        <begin position="39"/>
        <end position="100"/>
    </location>
</feature>
<sequence>MDDLEQRIREHAHRIWIEEGCPSGRDQAHWEMARELVAIEDNQRDATKPNPVATEGEEAIHPEPVEPIEAVETLGDLPGRTDQSEGRDYPKKPKRTRRSS</sequence>
<dbReference type="EMBL" id="JANX01000013">
    <property type="protein sequence ID" value="KGM35753.1"/>
    <property type="molecule type" value="Genomic_DNA"/>
</dbReference>
<protein>
    <recommendedName>
        <fullName evidence="4">DUF2934 domain-containing protein</fullName>
    </recommendedName>
</protein>
<dbReference type="RefSeq" id="WP_034831504.1">
    <property type="nucleotide sequence ID" value="NZ_JANX01000013.1"/>
</dbReference>
<organism evidence="2 3">
    <name type="scientific">Inquilinus limosus MP06</name>
    <dbReference type="NCBI Taxonomy" id="1398085"/>
    <lineage>
        <taxon>Bacteria</taxon>
        <taxon>Pseudomonadati</taxon>
        <taxon>Pseudomonadota</taxon>
        <taxon>Alphaproteobacteria</taxon>
        <taxon>Rhodospirillales</taxon>
        <taxon>Rhodospirillaceae</taxon>
        <taxon>Inquilinus</taxon>
    </lineage>
</organism>
<reference evidence="2 3" key="1">
    <citation type="submission" date="2014-01" db="EMBL/GenBank/DDBJ databases">
        <title>Genome sequence determination for a cystic fibrosis isolate, Inquilinus limosus.</title>
        <authorList>
            <person name="Pino M."/>
            <person name="Di Conza J."/>
            <person name="Gutkind G."/>
        </authorList>
    </citation>
    <scope>NUCLEOTIDE SEQUENCE [LARGE SCALE GENOMIC DNA]</scope>
    <source>
        <strain evidence="2 3">MP06</strain>
    </source>
</reference>
<dbReference type="Pfam" id="PF11154">
    <property type="entry name" value="DUF2934"/>
    <property type="match status" value="1"/>
</dbReference>
<evidence type="ECO:0000256" key="1">
    <source>
        <dbReference type="SAM" id="MobiDB-lite"/>
    </source>
</evidence>
<gene>
    <name evidence="2" type="ORF">P409_02645</name>
</gene>
<dbReference type="AlphaFoldDB" id="A0A0A0DCW7"/>
<dbReference type="InterPro" id="IPR021327">
    <property type="entry name" value="DUF2934"/>
</dbReference>
<dbReference type="Proteomes" id="UP000029995">
    <property type="component" value="Unassembled WGS sequence"/>
</dbReference>
<evidence type="ECO:0000313" key="2">
    <source>
        <dbReference type="EMBL" id="KGM35753.1"/>
    </source>
</evidence>
<feature type="compositionally biased region" description="Basic and acidic residues" evidence="1">
    <location>
        <begin position="82"/>
        <end position="91"/>
    </location>
</feature>
<evidence type="ECO:0008006" key="4">
    <source>
        <dbReference type="Google" id="ProtNLM"/>
    </source>
</evidence>
<comment type="caution">
    <text evidence="2">The sequence shown here is derived from an EMBL/GenBank/DDBJ whole genome shotgun (WGS) entry which is preliminary data.</text>
</comment>